<dbReference type="HOGENOM" id="CLU_363603_0_0_9"/>
<keyword evidence="4" id="KW-0408">Iron</keyword>
<dbReference type="Pfam" id="PF13450">
    <property type="entry name" value="NAD_binding_8"/>
    <property type="match status" value="1"/>
</dbReference>
<dbReference type="InterPro" id="IPR004017">
    <property type="entry name" value="Cys_rich_dom"/>
</dbReference>
<sequence>MEQDELRRLESKCIQESPPACTAGCPIHVDARKFLQASQNQDWQGALAALWQKQPFPGIISRICDHPCQGVCRRGEVGGAVSISALEKYCVENHIYKTPKAKPMAYKSQKVAVIGGGLRGLTAALDLAKKGFQITIFEAMDRLGGRLWAYPEQRLPTDVIREELKLLNRPNMEIRVNSLITRQDLPSLQEEFDALYIALAAGATPAADVLGANCSVDKHTCATSQAGVFAGAYMGEPSPIQAVAEGRRAALSIDRYLQGASLTASREWEGEYISNLFVNLEGIAPLDTVAMKDENQGYSGEEALAEARRCLNCQCLECVKACKYLESYGRYPKKYLREIYNNDAIVKGTRYANKMINSCSLCGLCAEICPHELNMGEVCLSSREGMVRNKRMPPSAYDFALQDMAFSNSEQFQLTRHQPEFSESRFVFFPGCQLSGSAPEHVEEVYALLTAHLPGGMGLMLRCCGAPAQWAGEQEMFQKAMADLVKEWESLGRPQVIVACSSCYSLFKEMLPVVSLWEVLNTLELSLPVHNIPYKFAVQDPCTTRHEESIHRAVRELLNKLNCQVEELPFSKELTKCCGFGGLMSFANRSLAKEVTVARSQESSLDYIAYCAMCRDRFSAYGKRIVHIFDLIFPKAERDAAAREDPGFSRRHENRAKLKRTMLREIWREALESEGGNRAIELIIREEVRKSMEERLILIEDVQQAIQAAEKSGRKFINPENGHSLAHHRPSRVTYWVEYKTQESGAYLVHNAYSHRMEVIEEVKS</sequence>
<dbReference type="InterPro" id="IPR036188">
    <property type="entry name" value="FAD/NAD-bd_sf"/>
</dbReference>
<dbReference type="PANTHER" id="PTHR43255">
    <property type="entry name" value="IRON-SULFUR-BINDING OXIDOREDUCTASE FADF-RELATED-RELATED"/>
    <property type="match status" value="1"/>
</dbReference>
<evidence type="ECO:0000256" key="2">
    <source>
        <dbReference type="ARBA" id="ARBA00022723"/>
    </source>
</evidence>
<dbReference type="PRINTS" id="PR00469">
    <property type="entry name" value="PNDRDTASEII"/>
</dbReference>
<feature type="domain" description="4Fe-4S ferredoxin-type" evidence="6">
    <location>
        <begin position="348"/>
        <end position="378"/>
    </location>
</feature>
<dbReference type="SUPFAM" id="SSF46548">
    <property type="entry name" value="alpha-helical ferredoxin"/>
    <property type="match status" value="1"/>
</dbReference>
<evidence type="ECO:0000259" key="6">
    <source>
        <dbReference type="PROSITE" id="PS51379"/>
    </source>
</evidence>
<evidence type="ECO:0000256" key="3">
    <source>
        <dbReference type="ARBA" id="ARBA00023002"/>
    </source>
</evidence>
<dbReference type="PANTHER" id="PTHR43255:SF1">
    <property type="entry name" value="IRON-SULFUR-BINDING OXIDOREDUCTASE FADF-RELATED"/>
    <property type="match status" value="1"/>
</dbReference>
<protein>
    <submittedName>
        <fullName evidence="7">NADPH-dependent glutamate synthase beta chain-like oxidoreductase</fullName>
    </submittedName>
</protein>
<dbReference type="GO" id="GO:0051539">
    <property type="term" value="F:4 iron, 4 sulfur cluster binding"/>
    <property type="evidence" value="ECO:0007669"/>
    <property type="project" value="UniProtKB-KW"/>
</dbReference>
<keyword evidence="2" id="KW-0479">Metal-binding</keyword>
<dbReference type="InterPro" id="IPR017900">
    <property type="entry name" value="4Fe4S_Fe_S_CS"/>
</dbReference>
<dbReference type="GO" id="GO:0005886">
    <property type="term" value="C:plasma membrane"/>
    <property type="evidence" value="ECO:0007669"/>
    <property type="project" value="TreeGrafter"/>
</dbReference>
<keyword evidence="1" id="KW-0004">4Fe-4S</keyword>
<dbReference type="GO" id="GO:0016491">
    <property type="term" value="F:oxidoreductase activity"/>
    <property type="evidence" value="ECO:0007669"/>
    <property type="project" value="UniProtKB-KW"/>
</dbReference>
<dbReference type="InterPro" id="IPR028261">
    <property type="entry name" value="DPD_II"/>
</dbReference>
<reference evidence="8" key="1">
    <citation type="submission" date="2012-06" db="EMBL/GenBank/DDBJ databases">
        <title>Complete sequence of Desulfitobacterium dehalogenans ATCC 51507.</title>
        <authorList>
            <person name="Lucas S."/>
            <person name="Han J."/>
            <person name="Lapidus A."/>
            <person name="Cheng J.-F."/>
            <person name="Goodwin L."/>
            <person name="Pitluck S."/>
            <person name="Peters L."/>
            <person name="Ovchinnikova G."/>
            <person name="Teshima H."/>
            <person name="Detter J.C."/>
            <person name="Han C."/>
            <person name="Tapia R."/>
            <person name="Land M."/>
            <person name="Hauser L."/>
            <person name="Kyrpides N."/>
            <person name="Ivanova N."/>
            <person name="Pagani I."/>
            <person name="Kruse T."/>
            <person name="de Vos W.M."/>
            <person name="Smidt H."/>
            <person name="Woyke T."/>
        </authorList>
    </citation>
    <scope>NUCLEOTIDE SEQUENCE [LARGE SCALE GENOMIC DNA]</scope>
    <source>
        <strain evidence="8">ATCC 51507 / DSM 9161 / JW/IU-DC1</strain>
    </source>
</reference>
<dbReference type="SUPFAM" id="SSF51971">
    <property type="entry name" value="Nucleotide-binding domain"/>
    <property type="match status" value="1"/>
</dbReference>
<dbReference type="KEGG" id="ddh:Desde_2602"/>
<dbReference type="eggNOG" id="COG0247">
    <property type="taxonomic scope" value="Bacteria"/>
</dbReference>
<evidence type="ECO:0000256" key="4">
    <source>
        <dbReference type="ARBA" id="ARBA00023004"/>
    </source>
</evidence>
<dbReference type="PROSITE" id="PS00198">
    <property type="entry name" value="4FE4S_FER_1"/>
    <property type="match status" value="1"/>
</dbReference>
<keyword evidence="3" id="KW-0560">Oxidoreductase</keyword>
<dbReference type="Gene3D" id="1.10.1060.10">
    <property type="entry name" value="Alpha-helical ferredoxin"/>
    <property type="match status" value="2"/>
</dbReference>
<reference evidence="7 8" key="2">
    <citation type="journal article" date="2015" name="J. Bacteriol.">
        <title>Genomic, proteomic, and biochemical analysis of the organohalide respiratory pathway in Desulfitobacterium dehalogenans.</title>
        <authorList>
            <person name="Kruse T."/>
            <person name="van de Pas B.A."/>
            <person name="Atteia A."/>
            <person name="Krab K."/>
            <person name="Hagen W.R."/>
            <person name="Goodwin L."/>
            <person name="Chain P."/>
            <person name="Boeren S."/>
            <person name="Maphosa F."/>
            <person name="Schraa G."/>
            <person name="de Vos W.M."/>
            <person name="van der Oost J."/>
            <person name="Smidt H."/>
            <person name="Stams A.J."/>
        </authorList>
    </citation>
    <scope>NUCLEOTIDE SEQUENCE [LARGE SCALE GENOMIC DNA]</scope>
    <source>
        <strain evidence="8">ATCC 51507 / DSM 9161 / JW/IU-DC1</strain>
    </source>
</reference>
<dbReference type="GO" id="GO:0046872">
    <property type="term" value="F:metal ion binding"/>
    <property type="evidence" value="ECO:0007669"/>
    <property type="project" value="UniProtKB-KW"/>
</dbReference>
<organism evidence="7 8">
    <name type="scientific">Desulfitobacterium dehalogenans (strain ATCC 51507 / DSM 9161 / JW/IU-DC1)</name>
    <dbReference type="NCBI Taxonomy" id="756499"/>
    <lineage>
        <taxon>Bacteria</taxon>
        <taxon>Bacillati</taxon>
        <taxon>Bacillota</taxon>
        <taxon>Clostridia</taxon>
        <taxon>Eubacteriales</taxon>
        <taxon>Desulfitobacteriaceae</taxon>
        <taxon>Desulfitobacterium</taxon>
    </lineage>
</organism>
<evidence type="ECO:0000256" key="5">
    <source>
        <dbReference type="ARBA" id="ARBA00023014"/>
    </source>
</evidence>
<dbReference type="Pfam" id="PF02754">
    <property type="entry name" value="CCG"/>
    <property type="match status" value="2"/>
</dbReference>
<dbReference type="Pfam" id="PF14691">
    <property type="entry name" value="Fer4_20"/>
    <property type="match status" value="1"/>
</dbReference>
<dbReference type="NCBIfam" id="NF045663">
    <property type="entry name" value="diclust_near_Sec"/>
    <property type="match status" value="1"/>
</dbReference>
<evidence type="ECO:0000313" key="8">
    <source>
        <dbReference type="Proteomes" id="UP000006053"/>
    </source>
</evidence>
<dbReference type="InterPro" id="IPR051460">
    <property type="entry name" value="HdrC_iron-sulfur_subunit"/>
</dbReference>
<dbReference type="RefSeq" id="WP_014794414.1">
    <property type="nucleotide sequence ID" value="NC_018017.1"/>
</dbReference>
<accession>I4AAE7</accession>
<dbReference type="PROSITE" id="PS51379">
    <property type="entry name" value="4FE4S_FER_2"/>
    <property type="match status" value="1"/>
</dbReference>
<dbReference type="EMBL" id="CP003348">
    <property type="protein sequence ID" value="AFM00932.1"/>
    <property type="molecule type" value="Genomic_DNA"/>
</dbReference>
<dbReference type="OrthoDB" id="5241828at2"/>
<evidence type="ECO:0000256" key="1">
    <source>
        <dbReference type="ARBA" id="ARBA00022485"/>
    </source>
</evidence>
<dbReference type="Proteomes" id="UP000006053">
    <property type="component" value="Chromosome"/>
</dbReference>
<gene>
    <name evidence="7" type="ordered locus">Desde_2602</name>
</gene>
<dbReference type="AlphaFoldDB" id="I4AAE7"/>
<dbReference type="eggNOG" id="COG0493">
    <property type="taxonomic scope" value="Bacteria"/>
</dbReference>
<dbReference type="Gene3D" id="3.50.50.60">
    <property type="entry name" value="FAD/NAD(P)-binding domain"/>
    <property type="match status" value="1"/>
</dbReference>
<dbReference type="InterPro" id="IPR009051">
    <property type="entry name" value="Helical_ferredxn"/>
</dbReference>
<dbReference type="InterPro" id="IPR017896">
    <property type="entry name" value="4Fe4S_Fe-S-bd"/>
</dbReference>
<name>I4AAE7_DESDJ</name>
<proteinExistence type="predicted"/>
<evidence type="ECO:0000313" key="7">
    <source>
        <dbReference type="EMBL" id="AFM00932.1"/>
    </source>
</evidence>
<dbReference type="Pfam" id="PF13534">
    <property type="entry name" value="Fer4_17"/>
    <property type="match status" value="1"/>
</dbReference>
<dbReference type="STRING" id="756499.Desde_2602"/>
<keyword evidence="5" id="KW-0411">Iron-sulfur</keyword>
<keyword evidence="8" id="KW-1185">Reference proteome</keyword>